<dbReference type="OrthoDB" id="10279553at2759"/>
<comment type="subcellular location">
    <subcellularLocation>
        <location evidence="1">Secreted</location>
    </subcellularLocation>
</comment>
<comment type="similarity">
    <text evidence="2">Belongs to the FARP (FMRFamide related peptide) family.</text>
</comment>
<dbReference type="Proteomes" id="UP000887013">
    <property type="component" value="Unassembled WGS sequence"/>
</dbReference>
<dbReference type="AlphaFoldDB" id="A0A8X6TYJ5"/>
<organism evidence="7 8">
    <name type="scientific">Nephila pilipes</name>
    <name type="common">Giant wood spider</name>
    <name type="synonym">Nephila maculata</name>
    <dbReference type="NCBI Taxonomy" id="299642"/>
    <lineage>
        <taxon>Eukaryota</taxon>
        <taxon>Metazoa</taxon>
        <taxon>Ecdysozoa</taxon>
        <taxon>Arthropoda</taxon>
        <taxon>Chelicerata</taxon>
        <taxon>Arachnida</taxon>
        <taxon>Araneae</taxon>
        <taxon>Araneomorphae</taxon>
        <taxon>Entelegynae</taxon>
        <taxon>Araneoidea</taxon>
        <taxon>Nephilidae</taxon>
        <taxon>Nephila</taxon>
    </lineage>
</organism>
<dbReference type="InterPro" id="IPR051041">
    <property type="entry name" value="FMRFamide-related_np"/>
</dbReference>
<gene>
    <name evidence="7" type="primary">AVEN_175997_1</name>
    <name evidence="7" type="ORF">NPIL_47772</name>
</gene>
<keyword evidence="5" id="KW-0027">Amidation</keyword>
<keyword evidence="8" id="KW-1185">Reference proteome</keyword>
<evidence type="ECO:0000256" key="4">
    <source>
        <dbReference type="ARBA" id="ARBA00022737"/>
    </source>
</evidence>
<dbReference type="GO" id="GO:0007218">
    <property type="term" value="P:neuropeptide signaling pathway"/>
    <property type="evidence" value="ECO:0007669"/>
    <property type="project" value="UniProtKB-KW"/>
</dbReference>
<sequence>MKSAAFRNRRDVNSENKQLYFQEGNRVLGPVFQYNDQIMRNLLQNHSPKPLNYARSHFFLNLLRPLDRRTRYSTWDDHSVMHFGKRSIPSTDSQNIIDKEINASDSTESVEDQLGSKEIPNLDKRSYDSWSDHNVMHFGKRSDEELGSEMLSNIKKEEMNKLDRELTEKRGITPHWKNNLVDDLKNWRNVKIGKKFENPWNDHSTMHFGKRNDEPWHSMMSFGKRGEDPFSDHSTMHFGKRDDEPWHSMMSFGKRGENPFNDHSTMHFVITALCILAKEKMIHGTA</sequence>
<evidence type="ECO:0000256" key="2">
    <source>
        <dbReference type="ARBA" id="ARBA00006356"/>
    </source>
</evidence>
<dbReference type="InterPro" id="IPR002544">
    <property type="entry name" value="FMRFamid-related_peptide-like"/>
</dbReference>
<proteinExistence type="inferred from homology"/>
<evidence type="ECO:0000256" key="1">
    <source>
        <dbReference type="ARBA" id="ARBA00004613"/>
    </source>
</evidence>
<evidence type="ECO:0000256" key="5">
    <source>
        <dbReference type="ARBA" id="ARBA00022815"/>
    </source>
</evidence>
<accession>A0A8X6TYJ5</accession>
<comment type="caution">
    <text evidence="7">The sequence shown here is derived from an EMBL/GenBank/DDBJ whole genome shotgun (WGS) entry which is preliminary data.</text>
</comment>
<evidence type="ECO:0000313" key="7">
    <source>
        <dbReference type="EMBL" id="GFT60800.1"/>
    </source>
</evidence>
<dbReference type="GO" id="GO:0005576">
    <property type="term" value="C:extracellular region"/>
    <property type="evidence" value="ECO:0007669"/>
    <property type="project" value="UniProtKB-SubCell"/>
</dbReference>
<keyword evidence="3" id="KW-0964">Secreted</keyword>
<reference evidence="7" key="1">
    <citation type="submission" date="2020-08" db="EMBL/GenBank/DDBJ databases">
        <title>Multicomponent nature underlies the extraordinary mechanical properties of spider dragline silk.</title>
        <authorList>
            <person name="Kono N."/>
            <person name="Nakamura H."/>
            <person name="Mori M."/>
            <person name="Yoshida Y."/>
            <person name="Ohtoshi R."/>
            <person name="Malay A.D."/>
            <person name="Moran D.A.P."/>
            <person name="Tomita M."/>
            <person name="Numata K."/>
            <person name="Arakawa K."/>
        </authorList>
    </citation>
    <scope>NUCLEOTIDE SEQUENCE</scope>
</reference>
<dbReference type="EMBL" id="BMAW01114216">
    <property type="protein sequence ID" value="GFT60800.1"/>
    <property type="molecule type" value="Genomic_DNA"/>
</dbReference>
<keyword evidence="4" id="KW-0677">Repeat</keyword>
<evidence type="ECO:0000313" key="8">
    <source>
        <dbReference type="Proteomes" id="UP000887013"/>
    </source>
</evidence>
<dbReference type="Pfam" id="PF01581">
    <property type="entry name" value="FARP"/>
    <property type="match status" value="3"/>
</dbReference>
<name>A0A8X6TYJ5_NEPPI</name>
<dbReference type="PANTHER" id="PTHR20986:SF22">
    <property type="entry name" value="FMRFAMIDE-RELATED PEPTIDES"/>
    <property type="match status" value="1"/>
</dbReference>
<dbReference type="PANTHER" id="PTHR20986">
    <property type="entry name" value="FMRFAMIDE-RELATED PEPTIDES"/>
    <property type="match status" value="1"/>
</dbReference>
<evidence type="ECO:0000256" key="6">
    <source>
        <dbReference type="ARBA" id="ARBA00023320"/>
    </source>
</evidence>
<protein>
    <submittedName>
        <fullName evidence="7">Uncharacterized protein</fullName>
    </submittedName>
</protein>
<keyword evidence="6" id="KW-0527">Neuropeptide</keyword>
<evidence type="ECO:0000256" key="3">
    <source>
        <dbReference type="ARBA" id="ARBA00022525"/>
    </source>
</evidence>